<evidence type="ECO:0000256" key="2">
    <source>
        <dbReference type="ARBA" id="ARBA00023125"/>
    </source>
</evidence>
<dbReference type="GO" id="GO:0003677">
    <property type="term" value="F:DNA binding"/>
    <property type="evidence" value="ECO:0007669"/>
    <property type="project" value="UniProtKB-KW"/>
</dbReference>
<sequence>MVYCGKPSKGCGECRSRKIRCDQAKPACSQCTKAHRECPGYRDQLSLMFRDESQQVVRKAKNSASTTRRAAKTSKRTATVRAIDTPSPTLSEKKASGGEVQLQKTPPAETPSVTVDVLTPSDSGGSSGSGSGSCSNEGSPVQQINRKSINVQPSYYPTQDEAVCYFLRYNAWPGAFWMLDATPDAFMQNNKSSSLQAMRAGVVSVGTAMLARIRRCPSLKLAAENEYGNALRLMGAAVMDVNEARANPTLAAVLLLAMFECVTSRAPKSIENWINHIHGAAALLELRGIQQLQDEDGLRLFVQLRYQIIVSCLQRAARVPQSVLDCSRIAMFLRPQREAYGDRLVSITGKLSNLRADIASQTNTDGRQILATAYAIEAELMTWLAGLPPNFMYKTVKKPVIDAEFLRRSRGFVPYSDQYHIYSELWLAHTWNQYRCSKIIVTHIIMSCLRRLSADSAGGYSSEDLEIHCNGLRATARQLAIDICASVPDHLGLVGEPATSNRSHIGGIVLLWPLFLAGATENKAHALRKWVENCFKLIGHTMGIDQALALIEILGVEPGFFEDIDRKDGIVYRVEDLRDLGSDHP</sequence>
<dbReference type="InterPro" id="IPR036864">
    <property type="entry name" value="Zn2-C6_fun-type_DNA-bd_sf"/>
</dbReference>
<keyword evidence="1" id="KW-0805">Transcription regulation</keyword>
<dbReference type="RefSeq" id="XP_043135251.1">
    <property type="nucleotide sequence ID" value="XM_043277365.1"/>
</dbReference>
<evidence type="ECO:0000256" key="4">
    <source>
        <dbReference type="ARBA" id="ARBA00023242"/>
    </source>
</evidence>
<protein>
    <recommendedName>
        <fullName evidence="6">Zn(2)-C6 fungal-type domain-containing protein</fullName>
    </recommendedName>
</protein>
<feature type="domain" description="Zn(2)-C6 fungal-type" evidence="6">
    <location>
        <begin position="10"/>
        <end position="38"/>
    </location>
</feature>
<dbReference type="Gene3D" id="4.10.240.10">
    <property type="entry name" value="Zn(2)-C6 fungal-type DNA-binding domain"/>
    <property type="match status" value="1"/>
</dbReference>
<gene>
    <name evidence="7" type="ORF">ACHE_30716S</name>
</gene>
<reference evidence="7" key="2">
    <citation type="submission" date="2021-02" db="EMBL/GenBank/DDBJ databases">
        <title>Aspergillus chevalieri M1 genome sequence.</title>
        <authorList>
            <person name="Kadooka C."/>
            <person name="Mori K."/>
            <person name="Futagami T."/>
        </authorList>
    </citation>
    <scope>NUCLEOTIDE SEQUENCE</scope>
    <source>
        <strain evidence="7">M1</strain>
    </source>
</reference>
<dbReference type="PROSITE" id="PS00463">
    <property type="entry name" value="ZN2_CY6_FUNGAL_1"/>
    <property type="match status" value="1"/>
</dbReference>
<dbReference type="InterPro" id="IPR001138">
    <property type="entry name" value="Zn2Cys6_DnaBD"/>
</dbReference>
<evidence type="ECO:0000256" key="5">
    <source>
        <dbReference type="SAM" id="MobiDB-lite"/>
    </source>
</evidence>
<dbReference type="Pfam" id="PF00172">
    <property type="entry name" value="Zn_clus"/>
    <property type="match status" value="1"/>
</dbReference>
<dbReference type="GO" id="GO:0008270">
    <property type="term" value="F:zinc ion binding"/>
    <property type="evidence" value="ECO:0007669"/>
    <property type="project" value="InterPro"/>
</dbReference>
<dbReference type="SMART" id="SM00066">
    <property type="entry name" value="GAL4"/>
    <property type="match status" value="1"/>
</dbReference>
<keyword evidence="8" id="KW-1185">Reference proteome</keyword>
<organism evidence="7 8">
    <name type="scientific">Aspergillus chevalieri</name>
    <name type="common">Eurotium chevalieri</name>
    <dbReference type="NCBI Taxonomy" id="182096"/>
    <lineage>
        <taxon>Eukaryota</taxon>
        <taxon>Fungi</taxon>
        <taxon>Dikarya</taxon>
        <taxon>Ascomycota</taxon>
        <taxon>Pezizomycotina</taxon>
        <taxon>Eurotiomycetes</taxon>
        <taxon>Eurotiomycetidae</taxon>
        <taxon>Eurotiales</taxon>
        <taxon>Aspergillaceae</taxon>
        <taxon>Aspergillus</taxon>
        <taxon>Aspergillus subgen. Aspergillus</taxon>
    </lineage>
</organism>
<dbReference type="InterPro" id="IPR021858">
    <property type="entry name" value="Fun_TF"/>
</dbReference>
<proteinExistence type="predicted"/>
<dbReference type="PROSITE" id="PS50048">
    <property type="entry name" value="ZN2_CY6_FUNGAL_2"/>
    <property type="match status" value="1"/>
</dbReference>
<keyword evidence="2" id="KW-0238">DNA-binding</keyword>
<dbReference type="EMBL" id="AP024418">
    <property type="protein sequence ID" value="BCR86729.1"/>
    <property type="molecule type" value="Genomic_DNA"/>
</dbReference>
<keyword evidence="3" id="KW-0804">Transcription</keyword>
<evidence type="ECO:0000256" key="3">
    <source>
        <dbReference type="ARBA" id="ARBA00023163"/>
    </source>
</evidence>
<evidence type="ECO:0000256" key="1">
    <source>
        <dbReference type="ARBA" id="ARBA00023015"/>
    </source>
</evidence>
<dbReference type="InterPro" id="IPR053175">
    <property type="entry name" value="DHMBA_Reg_Transcription_Factor"/>
</dbReference>
<dbReference type="KEGG" id="ache:ACHE_30716S"/>
<dbReference type="CDD" id="cd00067">
    <property type="entry name" value="GAL4"/>
    <property type="match status" value="1"/>
</dbReference>
<reference evidence="7" key="1">
    <citation type="submission" date="2021-01" db="EMBL/GenBank/DDBJ databases">
        <authorList>
            <consortium name="Aspergillus chevalieri M1 genome sequencing consortium"/>
            <person name="Kazuki M."/>
            <person name="Futagami T."/>
        </authorList>
    </citation>
    <scope>NUCLEOTIDE SEQUENCE</scope>
    <source>
        <strain evidence="7">M1</strain>
    </source>
</reference>
<dbReference type="PANTHER" id="PTHR38791">
    <property type="entry name" value="ZN(II)2CYS6 TRANSCRIPTION FACTOR (EUROFUNG)-RELATED-RELATED"/>
    <property type="match status" value="1"/>
</dbReference>
<accession>A0A7R7VLA0</accession>
<dbReference type="PANTHER" id="PTHR38791:SF5">
    <property type="entry name" value="TRANSCRIPTION FACTOR DBAG-RELATED"/>
    <property type="match status" value="1"/>
</dbReference>
<dbReference type="Pfam" id="PF11951">
    <property type="entry name" value="Fungal_trans_2"/>
    <property type="match status" value="1"/>
</dbReference>
<evidence type="ECO:0000313" key="7">
    <source>
        <dbReference type="EMBL" id="BCR86729.1"/>
    </source>
</evidence>
<dbReference type="AlphaFoldDB" id="A0A7R7VLA0"/>
<name>A0A7R7VLA0_ASPCH</name>
<dbReference type="SUPFAM" id="SSF57701">
    <property type="entry name" value="Zn2/Cys6 DNA-binding domain"/>
    <property type="match status" value="1"/>
</dbReference>
<dbReference type="GeneID" id="66981088"/>
<keyword evidence="4" id="KW-0539">Nucleus</keyword>
<dbReference type="GO" id="GO:0000981">
    <property type="term" value="F:DNA-binding transcription factor activity, RNA polymerase II-specific"/>
    <property type="evidence" value="ECO:0007669"/>
    <property type="project" value="InterPro"/>
</dbReference>
<evidence type="ECO:0000313" key="8">
    <source>
        <dbReference type="Proteomes" id="UP000637239"/>
    </source>
</evidence>
<dbReference type="Proteomes" id="UP000637239">
    <property type="component" value="Chromosome 3"/>
</dbReference>
<feature type="region of interest" description="Disordered" evidence="5">
    <location>
        <begin position="58"/>
        <end position="142"/>
    </location>
</feature>
<evidence type="ECO:0000259" key="6">
    <source>
        <dbReference type="PROSITE" id="PS50048"/>
    </source>
</evidence>